<keyword evidence="8 11" id="KW-0663">Pyridoxal phosphate</keyword>
<dbReference type="InterPro" id="IPR000811">
    <property type="entry name" value="Glyco_trans_35"/>
</dbReference>
<evidence type="ECO:0000256" key="2">
    <source>
        <dbReference type="ARBA" id="ARBA00001933"/>
    </source>
</evidence>
<dbReference type="FunFam" id="3.40.50.2000:FF:000005">
    <property type="entry name" value="Alpha-1,4 glucan phosphorylase"/>
    <property type="match status" value="1"/>
</dbReference>
<dbReference type="SUPFAM" id="SSF53756">
    <property type="entry name" value="UDP-Glycosyltransferase/glycogen phosphorylase"/>
    <property type="match status" value="1"/>
</dbReference>
<evidence type="ECO:0000256" key="1">
    <source>
        <dbReference type="ARBA" id="ARBA00001275"/>
    </source>
</evidence>
<evidence type="ECO:0000256" key="5">
    <source>
        <dbReference type="ARBA" id="ARBA00022600"/>
    </source>
</evidence>
<dbReference type="GO" id="GO:0008184">
    <property type="term" value="F:glycogen phosphorylase activity"/>
    <property type="evidence" value="ECO:0007669"/>
    <property type="project" value="InterPro"/>
</dbReference>
<dbReference type="FunFam" id="3.40.50.2000:FF:000153">
    <property type="entry name" value="Alpha-1,4 glucan phosphorylase"/>
    <property type="match status" value="1"/>
</dbReference>
<dbReference type="PANTHER" id="PTHR11468:SF3">
    <property type="entry name" value="GLYCOGEN PHOSPHORYLASE, LIVER FORM"/>
    <property type="match status" value="1"/>
</dbReference>
<dbReference type="AlphaFoldDB" id="A0A8J6XZZ7"/>
<dbReference type="NCBIfam" id="TIGR02093">
    <property type="entry name" value="P_ylase"/>
    <property type="match status" value="1"/>
</dbReference>
<evidence type="ECO:0000256" key="11">
    <source>
        <dbReference type="PIRSR" id="PIRSR000460-1"/>
    </source>
</evidence>
<dbReference type="GO" id="GO:0030170">
    <property type="term" value="F:pyridoxal phosphate binding"/>
    <property type="evidence" value="ECO:0007669"/>
    <property type="project" value="InterPro"/>
</dbReference>
<dbReference type="Proteomes" id="UP000598633">
    <property type="component" value="Unassembled WGS sequence"/>
</dbReference>
<dbReference type="GO" id="GO:0005737">
    <property type="term" value="C:cytoplasm"/>
    <property type="evidence" value="ECO:0007669"/>
    <property type="project" value="TreeGrafter"/>
</dbReference>
<gene>
    <name evidence="13" type="ORF">IFJ97_02315</name>
</gene>
<keyword evidence="9 12" id="KW-0119">Carbohydrate metabolism</keyword>
<dbReference type="Pfam" id="PF00343">
    <property type="entry name" value="Phosphorylase"/>
    <property type="match status" value="1"/>
</dbReference>
<dbReference type="GO" id="GO:0005980">
    <property type="term" value="P:glycogen catabolic process"/>
    <property type="evidence" value="ECO:0007669"/>
    <property type="project" value="TreeGrafter"/>
</dbReference>
<evidence type="ECO:0000256" key="9">
    <source>
        <dbReference type="ARBA" id="ARBA00023277"/>
    </source>
</evidence>
<keyword evidence="7 12" id="KW-0808">Transferase</keyword>
<comment type="similarity">
    <text evidence="3 12">Belongs to the glycogen phosphorylase family.</text>
</comment>
<feature type="modified residue" description="N6-(pyridoxal phosphate)lysine" evidence="11">
    <location>
        <position position="673"/>
    </location>
</feature>
<keyword evidence="6 12" id="KW-0328">Glycosyltransferase</keyword>
<evidence type="ECO:0000313" key="14">
    <source>
        <dbReference type="Proteomes" id="UP000598633"/>
    </source>
</evidence>
<dbReference type="EMBL" id="JACXWA010000038">
    <property type="protein sequence ID" value="MBD3870176.1"/>
    <property type="molecule type" value="Genomic_DNA"/>
</dbReference>
<comment type="cofactor">
    <cofactor evidence="2 12">
        <name>pyridoxal 5'-phosphate</name>
        <dbReference type="ChEBI" id="CHEBI:597326"/>
    </cofactor>
</comment>
<dbReference type="PROSITE" id="PS00102">
    <property type="entry name" value="PHOSPHORYLASE"/>
    <property type="match status" value="1"/>
</dbReference>
<evidence type="ECO:0000256" key="12">
    <source>
        <dbReference type="RuleBase" id="RU000587"/>
    </source>
</evidence>
<evidence type="ECO:0000256" key="8">
    <source>
        <dbReference type="ARBA" id="ARBA00022898"/>
    </source>
</evidence>
<evidence type="ECO:0000256" key="6">
    <source>
        <dbReference type="ARBA" id="ARBA00022676"/>
    </source>
</evidence>
<keyword evidence="4" id="KW-0597">Phosphoprotein</keyword>
<reference evidence="13 14" key="1">
    <citation type="submission" date="2020-08" db="EMBL/GenBank/DDBJ databases">
        <title>Acidobacteriota in marine sediments use diverse sulfur dissimilation pathways.</title>
        <authorList>
            <person name="Wasmund K."/>
        </authorList>
    </citation>
    <scope>NUCLEOTIDE SEQUENCE [LARGE SCALE GENOMIC DNA]</scope>
    <source>
        <strain evidence="13">MAG AM3-A</strain>
    </source>
</reference>
<dbReference type="InterPro" id="IPR011833">
    <property type="entry name" value="Glycg_phsphrylas"/>
</dbReference>
<dbReference type="InterPro" id="IPR035090">
    <property type="entry name" value="Pyridoxal_P_attach_site"/>
</dbReference>
<comment type="catalytic activity">
    <reaction evidence="1 12">
        <text>[(1-&gt;4)-alpha-D-glucosyl](n) + phosphate = [(1-&gt;4)-alpha-D-glucosyl](n-1) + alpha-D-glucose 1-phosphate</text>
        <dbReference type="Rhea" id="RHEA:41732"/>
        <dbReference type="Rhea" id="RHEA-COMP:9584"/>
        <dbReference type="Rhea" id="RHEA-COMP:9586"/>
        <dbReference type="ChEBI" id="CHEBI:15444"/>
        <dbReference type="ChEBI" id="CHEBI:43474"/>
        <dbReference type="ChEBI" id="CHEBI:58601"/>
        <dbReference type="EC" id="2.4.1.1"/>
    </reaction>
</comment>
<dbReference type="CDD" id="cd04300">
    <property type="entry name" value="GT35_Glycogen_Phosphorylase"/>
    <property type="match status" value="1"/>
</dbReference>
<organism evidence="13 14">
    <name type="scientific">Candidatus Sulfomarinibacter kjeldsenii</name>
    <dbReference type="NCBI Taxonomy" id="2885994"/>
    <lineage>
        <taxon>Bacteria</taxon>
        <taxon>Pseudomonadati</taxon>
        <taxon>Acidobacteriota</taxon>
        <taxon>Thermoanaerobaculia</taxon>
        <taxon>Thermoanaerobaculales</taxon>
        <taxon>Candidatus Sulfomarinibacteraceae</taxon>
        <taxon>Candidatus Sulfomarinibacter</taxon>
    </lineage>
</organism>
<dbReference type="EC" id="2.4.1.1" evidence="12"/>
<dbReference type="PIRSF" id="PIRSF000460">
    <property type="entry name" value="Pprylas_GlgP"/>
    <property type="match status" value="1"/>
</dbReference>
<proteinExistence type="inferred from homology"/>
<name>A0A8J6XZZ7_9BACT</name>
<comment type="function">
    <text evidence="12">Allosteric enzyme that catalyzes the rate-limiting step in glycogen catabolism, the phosphorolytic cleavage of glycogen to produce glucose-1-phosphate, and plays a central role in maintaining cellular and organismal glucose homeostasis.</text>
</comment>
<evidence type="ECO:0000256" key="4">
    <source>
        <dbReference type="ARBA" id="ARBA00022553"/>
    </source>
</evidence>
<evidence type="ECO:0000256" key="10">
    <source>
        <dbReference type="ARBA" id="ARBA00025174"/>
    </source>
</evidence>
<evidence type="ECO:0000313" key="13">
    <source>
        <dbReference type="EMBL" id="MBD3870176.1"/>
    </source>
</evidence>
<dbReference type="Gene3D" id="3.40.50.2000">
    <property type="entry name" value="Glycogen Phosphorylase B"/>
    <property type="match status" value="2"/>
</dbReference>
<protein>
    <recommendedName>
        <fullName evidence="12">Alpha-1,4 glucan phosphorylase</fullName>
        <ecNumber evidence="12">2.4.1.1</ecNumber>
    </recommendedName>
</protein>
<comment type="caution">
    <text evidence="13">The sequence shown here is derived from an EMBL/GenBank/DDBJ whole genome shotgun (WGS) entry which is preliminary data.</text>
</comment>
<evidence type="ECO:0000256" key="3">
    <source>
        <dbReference type="ARBA" id="ARBA00006047"/>
    </source>
</evidence>
<accession>A0A8J6XZZ7</accession>
<comment type="function">
    <text evidence="10">Phosphorylase is an important allosteric enzyme in carbohydrate metabolism. Enzymes from different sources differ in their regulatory mechanisms and in their natural substrates. However, all known phosphorylases share catalytic and structural properties.</text>
</comment>
<keyword evidence="5" id="KW-0321">Glycogen metabolism</keyword>
<dbReference type="PANTHER" id="PTHR11468">
    <property type="entry name" value="GLYCOGEN PHOSPHORYLASE"/>
    <property type="match status" value="1"/>
</dbReference>
<sequence>MRTRGFMLPEVHLKQPTAEEFRDRFLYYLRYTCGLELRHARPADHLVALGRAVRESTIDREILTRRTYDEVRPKMVHYLSMEYLLGRLMSNNLMATGLLGTAREAMQMLGLNLDTIVEEEPDPGLGNGGLGRLAACFLDSLATLDYPAYGHGLRYDYGMFRQDFENGWQVEHADTWLEEGFPWEVVRNDRTVPVRFGGRVEWVQGKKSGKHRPTWTGWREAFGVPYDVLVAGYGTNTVTPLRLWDARAASEFDFHIFSRGGYTQAVEERERVEAVTRVLYPADDIEAGRRLRLAQEYFLVACSVRDAMDRFRQRHGEVWEMLPDKVSFQLNDTHPALTIAELMRFLLDEAGLSWSPAWELTRATCSYTNHTLLPEALETWPVSMMEPFIPRHLQIIYEINRRFMDSVKTKFSDRPEALRRISILQEDGDKKLRMANLAIIGSHRVNGVAKLHTEILRTRVVKDFADLWPEKFLPITNGVTPRRWLLACNPRLATLISDRIGDTWPRDLDRLQELEAYADDHGFQDEFLAIKTANKRDLSTTVHELCRVRLDPSSMYDVQIKRLHEYKRQLLNIMHVIHLHRLIKADPTREMLPRSFIFGAKAAPSYHMAKLIIRLVNGVAEVVNNDREVDGRIQVVFVPDYRVTLAEKIIPAADLSEQISTAGMEASGTGNMKLALNGALTIGTLDGANIEIGERVGDDNIFIFGLTADEVESRLATGSHRPWKLYEADPDLAGVMDDLRDGVYAGSDARPLRDIWSALMEHGDRYMVLADFASYIEAHERAAALFQDTRAWTAAAIRNVAAMGYFSSDRAIKEYAEKVWNLQPVEVKETG</sequence>
<evidence type="ECO:0000256" key="7">
    <source>
        <dbReference type="ARBA" id="ARBA00022679"/>
    </source>
</evidence>